<keyword evidence="1" id="KW-1133">Transmembrane helix</keyword>
<organism evidence="2 3">
    <name type="scientific">Octopus vulgaris</name>
    <name type="common">Common octopus</name>
    <dbReference type="NCBI Taxonomy" id="6645"/>
    <lineage>
        <taxon>Eukaryota</taxon>
        <taxon>Metazoa</taxon>
        <taxon>Spiralia</taxon>
        <taxon>Lophotrochozoa</taxon>
        <taxon>Mollusca</taxon>
        <taxon>Cephalopoda</taxon>
        <taxon>Coleoidea</taxon>
        <taxon>Octopodiformes</taxon>
        <taxon>Octopoda</taxon>
        <taxon>Incirrata</taxon>
        <taxon>Octopodidae</taxon>
        <taxon>Octopus</taxon>
    </lineage>
</organism>
<proteinExistence type="predicted"/>
<evidence type="ECO:0000313" key="2">
    <source>
        <dbReference type="EMBL" id="CAI9731539.1"/>
    </source>
</evidence>
<dbReference type="Proteomes" id="UP001162480">
    <property type="component" value="Chromosome 13"/>
</dbReference>
<feature type="transmembrane region" description="Helical" evidence="1">
    <location>
        <begin position="29"/>
        <end position="50"/>
    </location>
</feature>
<reference evidence="2" key="1">
    <citation type="submission" date="2023-08" db="EMBL/GenBank/DDBJ databases">
        <authorList>
            <person name="Alioto T."/>
            <person name="Alioto T."/>
            <person name="Gomez Garrido J."/>
        </authorList>
    </citation>
    <scope>NUCLEOTIDE SEQUENCE</scope>
</reference>
<evidence type="ECO:0000313" key="3">
    <source>
        <dbReference type="Proteomes" id="UP001162480"/>
    </source>
</evidence>
<name>A0AA36FBU3_OCTVU</name>
<keyword evidence="1" id="KW-0472">Membrane</keyword>
<sequence length="73" mass="8389">MGHSRDLDGLQESIPFCTSLVDAGVKFRIFFRAVANLSFLVSPILCYVPVRNTKSEYELQNYQLEVHTRTTQH</sequence>
<keyword evidence="1" id="KW-0812">Transmembrane</keyword>
<accession>A0AA36FBU3</accession>
<protein>
    <submittedName>
        <fullName evidence="2">Uncharacterized protein</fullName>
    </submittedName>
</protein>
<evidence type="ECO:0000256" key="1">
    <source>
        <dbReference type="SAM" id="Phobius"/>
    </source>
</evidence>
<dbReference type="AlphaFoldDB" id="A0AA36FBU3"/>
<gene>
    <name evidence="2" type="ORF">OCTVUL_1B003672</name>
</gene>
<dbReference type="EMBL" id="OX597826">
    <property type="protein sequence ID" value="CAI9731539.1"/>
    <property type="molecule type" value="Genomic_DNA"/>
</dbReference>
<keyword evidence="3" id="KW-1185">Reference proteome</keyword>